<keyword evidence="1" id="KW-0805">Transcription regulation</keyword>
<comment type="caution">
    <text evidence="4">The sequence shown here is derived from an EMBL/GenBank/DDBJ whole genome shotgun (WGS) entry which is preliminary data.</text>
</comment>
<dbReference type="InterPro" id="IPR029016">
    <property type="entry name" value="GAF-like_dom_sf"/>
</dbReference>
<dbReference type="PIRSF" id="PIRSF036625">
    <property type="entry name" value="GAF_ANTAR"/>
    <property type="match status" value="1"/>
</dbReference>
<dbReference type="InterPro" id="IPR005561">
    <property type="entry name" value="ANTAR"/>
</dbReference>
<protein>
    <submittedName>
        <fullName evidence="4">GAF and ANTAR domain-containing protein</fullName>
    </submittedName>
</protein>
<dbReference type="SMART" id="SM01012">
    <property type="entry name" value="ANTAR"/>
    <property type="match status" value="1"/>
</dbReference>
<keyword evidence="5" id="KW-1185">Reference proteome</keyword>
<dbReference type="Pfam" id="PF13185">
    <property type="entry name" value="GAF_2"/>
    <property type="match status" value="1"/>
</dbReference>
<dbReference type="SUPFAM" id="SSF55781">
    <property type="entry name" value="GAF domain-like"/>
    <property type="match status" value="1"/>
</dbReference>
<keyword evidence="2" id="KW-0804">Transcription</keyword>
<dbReference type="Pfam" id="PF03861">
    <property type="entry name" value="ANTAR"/>
    <property type="match status" value="1"/>
</dbReference>
<dbReference type="EMBL" id="JAPNUD010000289">
    <property type="protein sequence ID" value="MDA0647390.1"/>
    <property type="molecule type" value="Genomic_DNA"/>
</dbReference>
<evidence type="ECO:0000313" key="5">
    <source>
        <dbReference type="Proteomes" id="UP001212498"/>
    </source>
</evidence>
<sequence>MESTAMITPGLARDLATLGRLGEDTSTETVLRGLTTALAAGVPGCSGGSAEHWRDRRVLTSGSHSELITLVEGEREIGEGPSTEARQTGARVAVADVLTDTRWPRYAALATRCGVRSVLAVPIKVPPALLVVGLYSVRRDAFSPQGAQSLAEMLTEQVGVAMANMSDFDEVRTDAAQLQEALAGRALIDQAKGIIMQTSGCTAEAAFDELRRISQHHQVKVADLARLLVEEHQRKNRRR</sequence>
<name>A0ABT4TE03_9ACTN</name>
<dbReference type="SMART" id="SM00065">
    <property type="entry name" value="GAF"/>
    <property type="match status" value="1"/>
</dbReference>
<reference evidence="4 5" key="1">
    <citation type="submission" date="2022-11" db="EMBL/GenBank/DDBJ databases">
        <title>Nonomuraea corallina sp. nov., a new species of the genus Nonomuraea isolated from sea side sediment in Thai sea.</title>
        <authorList>
            <person name="Ngamcharungchit C."/>
            <person name="Matsumoto A."/>
            <person name="Suriyachadkun C."/>
            <person name="Panbangred W."/>
            <person name="Inahashi Y."/>
            <person name="Intra B."/>
        </authorList>
    </citation>
    <scope>NUCLEOTIDE SEQUENCE [LARGE SCALE GENOMIC DNA]</scope>
    <source>
        <strain evidence="4 5">DSM 43553</strain>
    </source>
</reference>
<feature type="domain" description="ANTAR" evidence="3">
    <location>
        <begin position="168"/>
        <end position="229"/>
    </location>
</feature>
<proteinExistence type="predicted"/>
<dbReference type="Gene3D" id="3.30.450.40">
    <property type="match status" value="1"/>
</dbReference>
<accession>A0ABT4TE03</accession>
<dbReference type="InterPro" id="IPR012074">
    <property type="entry name" value="GAF_ANTAR"/>
</dbReference>
<dbReference type="Proteomes" id="UP001212498">
    <property type="component" value="Unassembled WGS sequence"/>
</dbReference>
<evidence type="ECO:0000256" key="2">
    <source>
        <dbReference type="ARBA" id="ARBA00023163"/>
    </source>
</evidence>
<dbReference type="InterPro" id="IPR036388">
    <property type="entry name" value="WH-like_DNA-bd_sf"/>
</dbReference>
<evidence type="ECO:0000313" key="4">
    <source>
        <dbReference type="EMBL" id="MDA0647390.1"/>
    </source>
</evidence>
<dbReference type="PROSITE" id="PS50921">
    <property type="entry name" value="ANTAR"/>
    <property type="match status" value="1"/>
</dbReference>
<dbReference type="Gene3D" id="1.10.10.10">
    <property type="entry name" value="Winged helix-like DNA-binding domain superfamily/Winged helix DNA-binding domain"/>
    <property type="match status" value="1"/>
</dbReference>
<dbReference type="InterPro" id="IPR003018">
    <property type="entry name" value="GAF"/>
</dbReference>
<evidence type="ECO:0000259" key="3">
    <source>
        <dbReference type="PROSITE" id="PS50921"/>
    </source>
</evidence>
<evidence type="ECO:0000256" key="1">
    <source>
        <dbReference type="ARBA" id="ARBA00023015"/>
    </source>
</evidence>
<dbReference type="RefSeq" id="WP_148032547.1">
    <property type="nucleotide sequence ID" value="NZ_BAABFD010000021.1"/>
</dbReference>
<organism evidence="4 5">
    <name type="scientific">Nonomuraea ferruginea</name>
    <dbReference type="NCBI Taxonomy" id="46174"/>
    <lineage>
        <taxon>Bacteria</taxon>
        <taxon>Bacillati</taxon>
        <taxon>Actinomycetota</taxon>
        <taxon>Actinomycetes</taxon>
        <taxon>Streptosporangiales</taxon>
        <taxon>Streptosporangiaceae</taxon>
        <taxon>Nonomuraea</taxon>
    </lineage>
</organism>
<gene>
    <name evidence="4" type="ORF">OUY24_42760</name>
</gene>